<feature type="domain" description="Calcineurin-like phosphoesterase" evidence="1">
    <location>
        <begin position="1"/>
        <end position="195"/>
    </location>
</feature>
<dbReference type="InterPro" id="IPR050535">
    <property type="entry name" value="DNA_Repair-Maintenance_Comp"/>
</dbReference>
<dbReference type="Pfam" id="PF00149">
    <property type="entry name" value="Metallophos"/>
    <property type="match status" value="1"/>
</dbReference>
<evidence type="ECO:0000313" key="2">
    <source>
        <dbReference type="EMBL" id="VFB16370.1"/>
    </source>
</evidence>
<dbReference type="InterPro" id="IPR004843">
    <property type="entry name" value="Calcineurin-like_PHP"/>
</dbReference>
<dbReference type="Gene3D" id="3.60.21.10">
    <property type="match status" value="1"/>
</dbReference>
<reference evidence="2 3" key="1">
    <citation type="submission" date="2019-02" db="EMBL/GenBank/DDBJ databases">
        <authorList>
            <consortium name="Pathogen Informatics"/>
        </authorList>
    </citation>
    <scope>NUCLEOTIDE SEQUENCE [LARGE SCALE GENOMIC DNA]</scope>
    <source>
        <strain evidence="2 3">3012STDY7089603</strain>
    </source>
</reference>
<accession>A0A8H2MEV3</accession>
<dbReference type="PANTHER" id="PTHR30337">
    <property type="entry name" value="COMPONENT OF ATP-DEPENDENT DSDNA EXONUCLEASE"/>
    <property type="match status" value="1"/>
</dbReference>
<gene>
    <name evidence="2" type="ORF">NCTC13150_00892</name>
</gene>
<proteinExistence type="predicted"/>
<dbReference type="Proteomes" id="UP000377798">
    <property type="component" value="Unassembled WGS sequence"/>
</dbReference>
<name>A0A8H2MEV3_9FIRM</name>
<dbReference type="RefSeq" id="WP_072469230.1">
    <property type="nucleotide sequence ID" value="NZ_CAACYI010000001.1"/>
</dbReference>
<dbReference type="SUPFAM" id="SSF56300">
    <property type="entry name" value="Metallo-dependent phosphatases"/>
    <property type="match status" value="1"/>
</dbReference>
<dbReference type="AlphaFoldDB" id="A0A8H2MEV3"/>
<evidence type="ECO:0000259" key="1">
    <source>
        <dbReference type="Pfam" id="PF00149"/>
    </source>
</evidence>
<dbReference type="InterPro" id="IPR029052">
    <property type="entry name" value="Metallo-depent_PP-like"/>
</dbReference>
<sequence length="323" mass="36954">MKFLYLTDSHLRATSPKSRLDNFFESSLLKHKEVFDLANKYEVDAVLHGGDLFDRPDVSIAVVSEFSKLLMDLKAPFYIVSGNHDIYGHNPETIPRTMLGLLDSIGLVHLIKDKPVVIEKDKKVKIYGTPYIYGMDRDDHKDAYIVQNRSDEDYILHIIHGFLIDKPINEVISHTLISDIVETKADITLAGHYHTGFKTQCIQGKYFINPGAIVRISNNLVEMKRRPKVVLINLEDGIQLEEIYLKSAKPGPEVLDRSEIEQHQFKKAKLHEFQELIEATTDFSKTDVFELIDEISSTNEISQEIREEALKRVSQVQESESSQ</sequence>
<organism evidence="2 3">
    <name type="scientific">Urinicoccus massiliensis</name>
    <dbReference type="NCBI Taxonomy" id="1723382"/>
    <lineage>
        <taxon>Bacteria</taxon>
        <taxon>Bacillati</taxon>
        <taxon>Bacillota</taxon>
        <taxon>Tissierellia</taxon>
        <taxon>Tissierellales</taxon>
        <taxon>Peptoniphilaceae</taxon>
        <taxon>Urinicoccus</taxon>
    </lineage>
</organism>
<evidence type="ECO:0000313" key="3">
    <source>
        <dbReference type="Proteomes" id="UP000377798"/>
    </source>
</evidence>
<protein>
    <submittedName>
        <fullName evidence="2">Phosphodiesterase, MJ0936 family</fullName>
    </submittedName>
</protein>
<comment type="caution">
    <text evidence="2">The sequence shown here is derived from an EMBL/GenBank/DDBJ whole genome shotgun (WGS) entry which is preliminary data.</text>
</comment>
<dbReference type="EMBL" id="CAACYI010000001">
    <property type="protein sequence ID" value="VFB16370.1"/>
    <property type="molecule type" value="Genomic_DNA"/>
</dbReference>
<dbReference type="PANTHER" id="PTHR30337:SF0">
    <property type="entry name" value="NUCLEASE SBCCD SUBUNIT D"/>
    <property type="match status" value="1"/>
</dbReference>
<keyword evidence="3" id="KW-1185">Reference proteome</keyword>
<dbReference type="GO" id="GO:0016787">
    <property type="term" value="F:hydrolase activity"/>
    <property type="evidence" value="ECO:0007669"/>
    <property type="project" value="InterPro"/>
</dbReference>